<comment type="catalytic activity">
    <reaction evidence="8">
        <text>DNA(n) + a 2'-deoxyribonucleoside 5'-triphosphate = DNA(n+1) + diphosphate</text>
        <dbReference type="Rhea" id="RHEA:22508"/>
        <dbReference type="Rhea" id="RHEA-COMP:17339"/>
        <dbReference type="Rhea" id="RHEA-COMP:17340"/>
        <dbReference type="ChEBI" id="CHEBI:33019"/>
        <dbReference type="ChEBI" id="CHEBI:61560"/>
        <dbReference type="ChEBI" id="CHEBI:173112"/>
        <dbReference type="EC" id="2.7.7.7"/>
    </reaction>
</comment>
<evidence type="ECO:0000256" key="4">
    <source>
        <dbReference type="ARBA" id="ARBA00022695"/>
    </source>
</evidence>
<dbReference type="AlphaFoldDB" id="A0A3D8TUQ7"/>
<dbReference type="InterPro" id="IPR005790">
    <property type="entry name" value="DNA_polIII_delta"/>
</dbReference>
<dbReference type="GO" id="GO:0003677">
    <property type="term" value="F:DNA binding"/>
    <property type="evidence" value="ECO:0007669"/>
    <property type="project" value="InterPro"/>
</dbReference>
<dbReference type="GO" id="GO:0006261">
    <property type="term" value="P:DNA-templated DNA replication"/>
    <property type="evidence" value="ECO:0007669"/>
    <property type="project" value="TreeGrafter"/>
</dbReference>
<sequence>MIKEWKAIEQKKLAQVYLIIGIEDYVINQTKEKLLNAVLAEDEQEFNYANFDLEETPIETVLEEAETLPFFGDKRLVIASNPTFLTSEKTKSKIEHQTARLEQYLAQPADYSILCFVARVEKLDERKKLTKLLKKQAVVIEAKRPSESEFLKWIETKAQENGFTIEQAADKRLMELTSGNLTTAMNELDKLMLYQFESKKIALDDVEKLVVRSLEQNIFLLLDKLIARDTAGALRIYYDLLKQKEEPIKIVALVASQFRLMNQLKLLEKKGVSAQQAAGILKVHPFRAKMAAKQARGFGKEELDFALLKLAASDFELKTGFGEKTQKLEWFLFELEDFRKAKRA</sequence>
<comment type="similarity">
    <text evidence="7">Belongs to the DNA polymerase HolA subunit family.</text>
</comment>
<evidence type="ECO:0000256" key="6">
    <source>
        <dbReference type="ARBA" id="ARBA00022932"/>
    </source>
</evidence>
<evidence type="ECO:0000313" key="12">
    <source>
        <dbReference type="Proteomes" id="UP000257055"/>
    </source>
</evidence>
<keyword evidence="4" id="KW-0548">Nucleotidyltransferase</keyword>
<keyword evidence="5" id="KW-0235">DNA replication</keyword>
<protein>
    <recommendedName>
        <fullName evidence="2">DNA polymerase III subunit delta</fullName>
        <ecNumber evidence="1">2.7.7.7</ecNumber>
    </recommendedName>
</protein>
<evidence type="ECO:0000256" key="8">
    <source>
        <dbReference type="ARBA" id="ARBA00049244"/>
    </source>
</evidence>
<dbReference type="SUPFAM" id="SSF52540">
    <property type="entry name" value="P-loop containing nucleoside triphosphate hydrolases"/>
    <property type="match status" value="1"/>
</dbReference>
<dbReference type="InterPro" id="IPR048466">
    <property type="entry name" value="DNA_pol3_delta-like_C"/>
</dbReference>
<dbReference type="GO" id="GO:0009360">
    <property type="term" value="C:DNA polymerase III complex"/>
    <property type="evidence" value="ECO:0007669"/>
    <property type="project" value="InterPro"/>
</dbReference>
<dbReference type="PANTHER" id="PTHR34388:SF1">
    <property type="entry name" value="DNA POLYMERASE III SUBUNIT DELTA"/>
    <property type="match status" value="1"/>
</dbReference>
<dbReference type="EC" id="2.7.7.7" evidence="1"/>
<keyword evidence="12" id="KW-1185">Reference proteome</keyword>
<feature type="domain" description="DNA polymerase III delta subunit-like C-terminal" evidence="10">
    <location>
        <begin position="215"/>
        <end position="334"/>
    </location>
</feature>
<evidence type="ECO:0000256" key="1">
    <source>
        <dbReference type="ARBA" id="ARBA00012417"/>
    </source>
</evidence>
<dbReference type="SUPFAM" id="SSF48019">
    <property type="entry name" value="post-AAA+ oligomerization domain-like"/>
    <property type="match status" value="1"/>
</dbReference>
<dbReference type="Pfam" id="PF21694">
    <property type="entry name" value="DNA_pol3_delta_C"/>
    <property type="match status" value="1"/>
</dbReference>
<dbReference type="InterPro" id="IPR027417">
    <property type="entry name" value="P-loop_NTPase"/>
</dbReference>
<proteinExistence type="inferred from homology"/>
<reference evidence="12" key="1">
    <citation type="submission" date="2015-04" db="EMBL/GenBank/DDBJ databases">
        <authorList>
            <person name="Schardt J."/>
            <person name="Mueller-Herbst S."/>
            <person name="Scherer S."/>
            <person name="Huptas C."/>
        </authorList>
    </citation>
    <scope>NUCLEOTIDE SEQUENCE [LARGE SCALE GENOMIC DNA]</scope>
    <source>
        <strain evidence="12">Kiel-L1</strain>
    </source>
</reference>
<evidence type="ECO:0000256" key="5">
    <source>
        <dbReference type="ARBA" id="ARBA00022705"/>
    </source>
</evidence>
<feature type="domain" description="DNA polymerase III delta N-terminal" evidence="9">
    <location>
        <begin position="17"/>
        <end position="143"/>
    </location>
</feature>
<dbReference type="Gene3D" id="3.40.50.300">
    <property type="entry name" value="P-loop containing nucleotide triphosphate hydrolases"/>
    <property type="match status" value="1"/>
</dbReference>
<dbReference type="InterPro" id="IPR010372">
    <property type="entry name" value="DNA_pol3_delta_N"/>
</dbReference>
<dbReference type="InterPro" id="IPR008921">
    <property type="entry name" value="DNA_pol3_clamp-load_cplx_C"/>
</dbReference>
<dbReference type="RefSeq" id="WP_115752504.1">
    <property type="nucleotide sequence ID" value="NZ_LARY01000001.1"/>
</dbReference>
<evidence type="ECO:0000256" key="2">
    <source>
        <dbReference type="ARBA" id="ARBA00017703"/>
    </source>
</evidence>
<dbReference type="Proteomes" id="UP000257055">
    <property type="component" value="Unassembled WGS sequence"/>
</dbReference>
<dbReference type="Gene3D" id="1.20.272.10">
    <property type="match status" value="1"/>
</dbReference>
<dbReference type="GO" id="GO:0003887">
    <property type="term" value="F:DNA-directed DNA polymerase activity"/>
    <property type="evidence" value="ECO:0007669"/>
    <property type="project" value="UniProtKB-KW"/>
</dbReference>
<comment type="caution">
    <text evidence="11">The sequence shown here is derived from an EMBL/GenBank/DDBJ whole genome shotgun (WGS) entry which is preliminary data.</text>
</comment>
<dbReference type="Gene3D" id="1.10.8.60">
    <property type="match status" value="1"/>
</dbReference>
<evidence type="ECO:0000259" key="10">
    <source>
        <dbReference type="Pfam" id="PF21694"/>
    </source>
</evidence>
<dbReference type="PANTHER" id="PTHR34388">
    <property type="entry name" value="DNA POLYMERASE III SUBUNIT DELTA"/>
    <property type="match status" value="1"/>
</dbReference>
<evidence type="ECO:0000313" key="11">
    <source>
        <dbReference type="EMBL" id="RDX02816.1"/>
    </source>
</evidence>
<name>A0A3D8TUQ7_9LIST</name>
<gene>
    <name evidence="11" type="ORF">UR08_04735</name>
</gene>
<organism evidence="11 12">
    <name type="scientific">Listeria kieliensis</name>
    <dbReference type="NCBI Taxonomy" id="1621700"/>
    <lineage>
        <taxon>Bacteria</taxon>
        <taxon>Bacillati</taxon>
        <taxon>Bacillota</taxon>
        <taxon>Bacilli</taxon>
        <taxon>Bacillales</taxon>
        <taxon>Listeriaceae</taxon>
        <taxon>Listeria</taxon>
    </lineage>
</organism>
<dbReference type="Pfam" id="PF06144">
    <property type="entry name" value="DNA_pol3_delta"/>
    <property type="match status" value="1"/>
</dbReference>
<evidence type="ECO:0000256" key="7">
    <source>
        <dbReference type="ARBA" id="ARBA00034754"/>
    </source>
</evidence>
<keyword evidence="6" id="KW-0239">DNA-directed DNA polymerase</keyword>
<keyword evidence="3" id="KW-0808">Transferase</keyword>
<dbReference type="NCBIfam" id="TIGR01128">
    <property type="entry name" value="holA"/>
    <property type="match status" value="1"/>
</dbReference>
<evidence type="ECO:0000259" key="9">
    <source>
        <dbReference type="Pfam" id="PF06144"/>
    </source>
</evidence>
<dbReference type="EMBL" id="LARY01000001">
    <property type="protein sequence ID" value="RDX02816.1"/>
    <property type="molecule type" value="Genomic_DNA"/>
</dbReference>
<accession>A0A3D8TUQ7</accession>
<evidence type="ECO:0000256" key="3">
    <source>
        <dbReference type="ARBA" id="ARBA00022679"/>
    </source>
</evidence>